<reference evidence="2" key="1">
    <citation type="submission" date="2025-08" db="UniProtKB">
        <authorList>
            <consortium name="RefSeq"/>
        </authorList>
    </citation>
    <scope>IDENTIFICATION</scope>
    <source>
        <tissue evidence="2">Whole organism</tissue>
    </source>
</reference>
<evidence type="ECO:0000313" key="1">
    <source>
        <dbReference type="Proteomes" id="UP000694843"/>
    </source>
</evidence>
<dbReference type="OrthoDB" id="6609483at2759"/>
<dbReference type="AlphaFoldDB" id="A0A8B7N8Y2"/>
<proteinExistence type="predicted"/>
<gene>
    <name evidence="2" type="primary">LOC108667742</name>
</gene>
<accession>A0A8B7N8Y2</accession>
<dbReference type="KEGG" id="hazt:108667742"/>
<name>A0A8B7N8Y2_HYAAZ</name>
<dbReference type="GeneID" id="108667742"/>
<evidence type="ECO:0000313" key="2">
    <source>
        <dbReference type="RefSeq" id="XP_018010296.2"/>
    </source>
</evidence>
<keyword evidence="1" id="KW-1185">Reference proteome</keyword>
<dbReference type="RefSeq" id="XP_018010296.2">
    <property type="nucleotide sequence ID" value="XM_018154807.2"/>
</dbReference>
<sequence>MTGLGLRRQRTKIKFDNSPACIAIEQALGKVPEYSQEPRANVKNSIRLALKGAIDWLGHRGRRKNATGETANRPTPIKILTPSRVTRSQAHFVAPDPPSDGPDFATGLMRTVACERALRGSITFNVSRIGYG</sequence>
<dbReference type="Proteomes" id="UP000694843">
    <property type="component" value="Unplaced"/>
</dbReference>
<organism evidence="1 2">
    <name type="scientific">Hyalella azteca</name>
    <name type="common">Amphipod</name>
    <dbReference type="NCBI Taxonomy" id="294128"/>
    <lineage>
        <taxon>Eukaryota</taxon>
        <taxon>Metazoa</taxon>
        <taxon>Ecdysozoa</taxon>
        <taxon>Arthropoda</taxon>
        <taxon>Crustacea</taxon>
        <taxon>Multicrustacea</taxon>
        <taxon>Malacostraca</taxon>
        <taxon>Eumalacostraca</taxon>
        <taxon>Peracarida</taxon>
        <taxon>Amphipoda</taxon>
        <taxon>Senticaudata</taxon>
        <taxon>Talitrida</taxon>
        <taxon>Talitroidea</taxon>
        <taxon>Hyalellidae</taxon>
        <taxon>Hyalella</taxon>
    </lineage>
</organism>
<protein>
    <submittedName>
        <fullName evidence="2">Uncharacterized protein LOC108667742</fullName>
    </submittedName>
</protein>